<dbReference type="SMART" id="SM00065">
    <property type="entry name" value="GAF"/>
    <property type="match status" value="1"/>
</dbReference>
<dbReference type="InterPro" id="IPR036890">
    <property type="entry name" value="HATPase_C_sf"/>
</dbReference>
<dbReference type="EMBL" id="FOZS01000001">
    <property type="protein sequence ID" value="SFS56675.1"/>
    <property type="molecule type" value="Genomic_DNA"/>
</dbReference>
<gene>
    <name evidence="8" type="ORF">SAMN04488556_1630</name>
</gene>
<dbReference type="PANTHER" id="PTHR43304">
    <property type="entry name" value="PHYTOCHROME-LIKE PROTEIN CPH1"/>
    <property type="match status" value="1"/>
</dbReference>
<evidence type="ECO:0000256" key="4">
    <source>
        <dbReference type="ARBA" id="ARBA00022679"/>
    </source>
</evidence>
<keyword evidence="3" id="KW-0597">Phosphoprotein</keyword>
<evidence type="ECO:0000313" key="9">
    <source>
        <dbReference type="Proteomes" id="UP000199199"/>
    </source>
</evidence>
<evidence type="ECO:0000256" key="3">
    <source>
        <dbReference type="ARBA" id="ARBA00022553"/>
    </source>
</evidence>
<feature type="region of interest" description="Disordered" evidence="6">
    <location>
        <begin position="554"/>
        <end position="573"/>
    </location>
</feature>
<dbReference type="SMART" id="SM00091">
    <property type="entry name" value="PAS"/>
    <property type="match status" value="2"/>
</dbReference>
<keyword evidence="4" id="KW-0808">Transferase</keyword>
<comment type="catalytic activity">
    <reaction evidence="1">
        <text>ATP + protein L-histidine = ADP + protein N-phospho-L-histidine.</text>
        <dbReference type="EC" id="2.7.13.3"/>
    </reaction>
</comment>
<dbReference type="InterPro" id="IPR003018">
    <property type="entry name" value="GAF"/>
</dbReference>
<dbReference type="OrthoDB" id="8127at2157"/>
<keyword evidence="9" id="KW-1185">Reference proteome</keyword>
<dbReference type="GO" id="GO:0004673">
    <property type="term" value="F:protein histidine kinase activity"/>
    <property type="evidence" value="ECO:0007669"/>
    <property type="project" value="UniProtKB-EC"/>
</dbReference>
<evidence type="ECO:0000256" key="6">
    <source>
        <dbReference type="SAM" id="MobiDB-lite"/>
    </source>
</evidence>
<dbReference type="Gene3D" id="3.30.565.10">
    <property type="entry name" value="Histidine kinase-like ATPase, C-terminal domain"/>
    <property type="match status" value="1"/>
</dbReference>
<dbReference type="PROSITE" id="PS50112">
    <property type="entry name" value="PAS"/>
    <property type="match status" value="1"/>
</dbReference>
<dbReference type="Pfam" id="PF08448">
    <property type="entry name" value="PAS_4"/>
    <property type="match status" value="2"/>
</dbReference>
<reference evidence="9" key="1">
    <citation type="submission" date="2016-10" db="EMBL/GenBank/DDBJ databases">
        <authorList>
            <person name="Varghese N."/>
            <person name="Submissions S."/>
        </authorList>
    </citation>
    <scope>NUCLEOTIDE SEQUENCE [LARGE SCALE GENOMIC DNA]</scope>
    <source>
        <strain evidence="9">DSM 22427</strain>
    </source>
</reference>
<dbReference type="RefSeq" id="WP_092903344.1">
    <property type="nucleotide sequence ID" value="NZ_FOZS01000001.1"/>
</dbReference>
<dbReference type="InterPro" id="IPR029016">
    <property type="entry name" value="GAF-like_dom_sf"/>
</dbReference>
<evidence type="ECO:0000256" key="1">
    <source>
        <dbReference type="ARBA" id="ARBA00000085"/>
    </source>
</evidence>
<dbReference type="NCBIfam" id="TIGR00229">
    <property type="entry name" value="sensory_box"/>
    <property type="match status" value="2"/>
</dbReference>
<dbReference type="SUPFAM" id="SSF55781">
    <property type="entry name" value="GAF domain-like"/>
    <property type="match status" value="1"/>
</dbReference>
<evidence type="ECO:0000313" key="8">
    <source>
        <dbReference type="EMBL" id="SFS56675.1"/>
    </source>
</evidence>
<dbReference type="Gene3D" id="3.30.450.20">
    <property type="entry name" value="PAS domain"/>
    <property type="match status" value="2"/>
</dbReference>
<evidence type="ECO:0000256" key="5">
    <source>
        <dbReference type="ARBA" id="ARBA00022777"/>
    </source>
</evidence>
<dbReference type="SUPFAM" id="SSF55785">
    <property type="entry name" value="PYP-like sensor domain (PAS domain)"/>
    <property type="match status" value="2"/>
</dbReference>
<name>A0A1I6QW69_9EURY</name>
<dbReference type="CDD" id="cd00130">
    <property type="entry name" value="PAS"/>
    <property type="match status" value="2"/>
</dbReference>
<dbReference type="Proteomes" id="UP000199199">
    <property type="component" value="Unassembled WGS sequence"/>
</dbReference>
<sequence length="621" mass="69473">MASKAIPVVDRVTDAFFALDSGFRFTYINERAQALLKRSRGELIGRVMWDELPRTIETQFPDGFYRAMDEQIPVSFEVYHTRLETWFEARAYPSEDGLSVFMRDITERKDRETKLAQNAAVVESIRDGVIVLDNGNRIVSVNEAIEANFRLDRSALLGEHVDIVPELASVDDEHALEIDRAIDDVAVGAADFRELEIPFTDLHGNERICELRLVPIEDERANVAGIIRDVTKQRAHEQIIESLHELTRWLFQSDDPEEICSIAVHAGSDLLELPISGIWLLDDTQGYLDPVAGTAKAHDEFNGLPRFRPGEGLAWDVYQSGELAYYDDLNEVDDLYNSSTALQSEIIAPVGTHGVLMTGSFESNQFDETDLDLVSTLVENTTVALDRAEQDRLLRERTEQLERQTERLEAVANVLSNDLKEQIRTISDALEIDRTEASDGSISVPDESVEATLGRTERLVDDVREFARNSRSVGKRTRIDLRSAAQDALERSELDSASLEVETDATLRADADRFGRLLESVFEDVAARSTGETTVRIGPIGDDEDPVRGFFVADDAETRSSDPQDRSLDPIEPEDLTLPGLGLVLARAIAEAHDWTITVETAGSGERTRIEFRDVTTFDDD</sequence>
<organism evidence="8 9">
    <name type="scientific">Halostagnicola kamekurae</name>
    <dbReference type="NCBI Taxonomy" id="619731"/>
    <lineage>
        <taxon>Archaea</taxon>
        <taxon>Methanobacteriati</taxon>
        <taxon>Methanobacteriota</taxon>
        <taxon>Stenosarchaea group</taxon>
        <taxon>Halobacteria</taxon>
        <taxon>Halobacteriales</taxon>
        <taxon>Natrialbaceae</taxon>
        <taxon>Halostagnicola</taxon>
    </lineage>
</organism>
<dbReference type="InterPro" id="IPR035965">
    <property type="entry name" value="PAS-like_dom_sf"/>
</dbReference>
<dbReference type="InterPro" id="IPR013656">
    <property type="entry name" value="PAS_4"/>
</dbReference>
<dbReference type="InterPro" id="IPR000014">
    <property type="entry name" value="PAS"/>
</dbReference>
<evidence type="ECO:0000256" key="2">
    <source>
        <dbReference type="ARBA" id="ARBA00012438"/>
    </source>
</evidence>
<dbReference type="EC" id="2.7.13.3" evidence="2"/>
<keyword evidence="5" id="KW-0418">Kinase</keyword>
<protein>
    <recommendedName>
        <fullName evidence="2">histidine kinase</fullName>
        <ecNumber evidence="2">2.7.13.3</ecNumber>
    </recommendedName>
</protein>
<accession>A0A1I6QW69</accession>
<dbReference type="InterPro" id="IPR052162">
    <property type="entry name" value="Sensor_kinase/Photoreceptor"/>
</dbReference>
<feature type="domain" description="PAS" evidence="7">
    <location>
        <begin position="8"/>
        <end position="46"/>
    </location>
</feature>
<proteinExistence type="predicted"/>
<dbReference type="AlphaFoldDB" id="A0A1I6QW69"/>
<dbReference type="Gene3D" id="3.30.450.40">
    <property type="match status" value="1"/>
</dbReference>
<feature type="compositionally biased region" description="Basic and acidic residues" evidence="6">
    <location>
        <begin position="556"/>
        <end position="569"/>
    </location>
</feature>
<dbReference type="Pfam" id="PF13185">
    <property type="entry name" value="GAF_2"/>
    <property type="match status" value="1"/>
</dbReference>
<dbReference type="SUPFAM" id="SSF55874">
    <property type="entry name" value="ATPase domain of HSP90 chaperone/DNA topoisomerase II/histidine kinase"/>
    <property type="match status" value="1"/>
</dbReference>
<dbReference type="PANTHER" id="PTHR43304:SF1">
    <property type="entry name" value="PAC DOMAIN-CONTAINING PROTEIN"/>
    <property type="match status" value="1"/>
</dbReference>
<evidence type="ECO:0000259" key="7">
    <source>
        <dbReference type="PROSITE" id="PS50112"/>
    </source>
</evidence>